<dbReference type="Pfam" id="PF05193">
    <property type="entry name" value="Peptidase_M16_C"/>
    <property type="match status" value="2"/>
</dbReference>
<gene>
    <name evidence="5" type="ORF">PYK22_00318</name>
</gene>
<feature type="domain" description="Peptidase M16 C-terminal" evidence="4">
    <location>
        <begin position="217"/>
        <end position="390"/>
    </location>
</feature>
<dbReference type="Pfam" id="PF00675">
    <property type="entry name" value="Peptidase_M16"/>
    <property type="match status" value="2"/>
</dbReference>
<dbReference type="GO" id="GO:0016787">
    <property type="term" value="F:hydrolase activity"/>
    <property type="evidence" value="ECO:0007669"/>
    <property type="project" value="UniProtKB-KW"/>
</dbReference>
<evidence type="ECO:0000256" key="1">
    <source>
        <dbReference type="ARBA" id="ARBA00007261"/>
    </source>
</evidence>
<organism evidence="5 6">
    <name type="scientific">Pyrinomonas methylaliphatogenes</name>
    <dbReference type="NCBI Taxonomy" id="454194"/>
    <lineage>
        <taxon>Bacteria</taxon>
        <taxon>Pseudomonadati</taxon>
        <taxon>Acidobacteriota</taxon>
        <taxon>Blastocatellia</taxon>
        <taxon>Blastocatellales</taxon>
        <taxon>Pyrinomonadaceae</taxon>
        <taxon>Pyrinomonas</taxon>
    </lineage>
</organism>
<comment type="similarity">
    <text evidence="1">Belongs to the peptidase M16 family.</text>
</comment>
<feature type="domain" description="Peptidase M16 N-terminal" evidence="3">
    <location>
        <begin position="59"/>
        <end position="183"/>
    </location>
</feature>
<evidence type="ECO:0000259" key="3">
    <source>
        <dbReference type="Pfam" id="PF00675"/>
    </source>
</evidence>
<evidence type="ECO:0000313" key="6">
    <source>
        <dbReference type="Proteomes" id="UP000031518"/>
    </source>
</evidence>
<reference evidence="5 6" key="1">
    <citation type="submission" date="2013-12" db="EMBL/GenBank/DDBJ databases">
        <authorList>
            <person name="Stott M."/>
        </authorList>
    </citation>
    <scope>NUCLEOTIDE SEQUENCE [LARGE SCALE GENOMIC DNA]</scope>
    <source>
        <strain evidence="5 6">K22</strain>
    </source>
</reference>
<dbReference type="InterPro" id="IPR050361">
    <property type="entry name" value="MPP/UQCRC_Complex"/>
</dbReference>
<keyword evidence="6" id="KW-1185">Reference proteome</keyword>
<dbReference type="EC" id="3.4.24.-" evidence="5"/>
<dbReference type="InterPro" id="IPR007863">
    <property type="entry name" value="Peptidase_M16_C"/>
</dbReference>
<dbReference type="Gene3D" id="3.30.830.10">
    <property type="entry name" value="Metalloenzyme, LuxS/M16 peptidase-like"/>
    <property type="match status" value="4"/>
</dbReference>
<evidence type="ECO:0000256" key="2">
    <source>
        <dbReference type="SAM" id="MobiDB-lite"/>
    </source>
</evidence>
<dbReference type="AlphaFoldDB" id="A0A0B6WVZ8"/>
<proteinExistence type="inferred from homology"/>
<sequence>MRGRRLASILLVWVLILSSVSAQRGSMRRNTGATSGKAEGARVLPPIRYTEFKLPNGLRVILHEDHSTPIVAVNVWYHVGSKNEVPGKTGFAHLFEHMMFQGSKNYDDDYFKPIQEAGGTLNGSTNADRTNYWEVVPSNFLELALFMEADRMGGLLDALTEEKLNNQREVVKNEKRQNYDNRPYGLVSARIAELIYPPTHPYHWLTIGSLDDLNAASMEDVKAFFRRFYTPNNASLAIAGDFDPAEARRLVEKYFGPIARGPEVKPVSAPQPHLDHEIRETMQDRVSLARIYMVWHSVPQWTPDDAALDMLARILGGGRSSRLYKSLVYERQIAQDVFVANLSREIAGQFQIVATAKPGKSLAELERAIAEELAKIKSSGPTREEMERAYNVIEANFIYGLQTVGGFGGKSDQLNQYAIFLNNPGYFEEDLARYRRVTAQDVRRVANQYLTDKRLVLSVVPQAQRQGARREAKEGAPAADGTVKKEGGVGQSAQAAMAKLPRPKPDPKFSLPPIQRRRLSNGLEVLVVEHHELPLVQMNLVVKTGGAADPQDKAGLASLTADMLDEGTRTRSALEISDQFAAIGAQFNIGTGWDATSANLLTLTRHLDRALDLFADIITNPAFPQSELERLRAQRLASFRQRRDNAEAIAQIVYAALLYGRHHPYGHPLTGDEDSVKAIGVDDVRRFYETYMRPNNAALIVVGDVTPATIIPKLERAFANWKPGEVPKVNIPPVAPRDHAAIYLVDRPGAAQSVIQIGQVGVERSTPDYFPLLVLNTILGGQFVSRVNLNLRESKGYTYGARTAFDFRRGAGPFVASAGVFTGVTKESVEEFLKELRGIRGEIPITPNELEYAKQALIRGFPRGFETPGQIAGRLEDIVLYDLPDDYFNNYIARIRAVTLDDVNRVAKRYLDPSRMAILIVGDRQAIEPGLRSLKEIGTTITFVNPEGRVVAGEESGASRSGEKSAP</sequence>
<dbReference type="Proteomes" id="UP000031518">
    <property type="component" value="Unassembled WGS sequence"/>
</dbReference>
<dbReference type="InterPro" id="IPR011249">
    <property type="entry name" value="Metalloenz_LuxS/M16"/>
</dbReference>
<name>A0A0B6WVZ8_9BACT</name>
<dbReference type="EMBL" id="CBXV010000001">
    <property type="protein sequence ID" value="CDM64325.1"/>
    <property type="molecule type" value="Genomic_DNA"/>
</dbReference>
<feature type="domain" description="Peptidase M16 C-terminal" evidence="4">
    <location>
        <begin position="680"/>
        <end position="857"/>
    </location>
</feature>
<dbReference type="STRING" id="454194.PYK22_00318"/>
<feature type="domain" description="Peptidase M16 N-terminal" evidence="3">
    <location>
        <begin position="528"/>
        <end position="643"/>
    </location>
</feature>
<dbReference type="GO" id="GO:0046872">
    <property type="term" value="F:metal ion binding"/>
    <property type="evidence" value="ECO:0007669"/>
    <property type="project" value="InterPro"/>
</dbReference>
<dbReference type="PANTHER" id="PTHR11851">
    <property type="entry name" value="METALLOPROTEASE"/>
    <property type="match status" value="1"/>
</dbReference>
<reference evidence="5 6" key="2">
    <citation type="submission" date="2015-01" db="EMBL/GenBank/DDBJ databases">
        <title>Complete genome sequence of Pyrinomonas methylaliphatogenes type strain K22T.</title>
        <authorList>
            <person name="Lee K.C.Y."/>
            <person name="Power J.F."/>
            <person name="Dunfield P.F."/>
            <person name="Morgan X.C."/>
            <person name="Huttenhower C."/>
            <person name="Stott M.B."/>
        </authorList>
    </citation>
    <scope>NUCLEOTIDE SEQUENCE [LARGE SCALE GENOMIC DNA]</scope>
    <source>
        <strain evidence="5 6">K22</strain>
    </source>
</reference>
<accession>A0A0B6WVZ8</accession>
<dbReference type="OrthoDB" id="9811314at2"/>
<feature type="region of interest" description="Disordered" evidence="2">
    <location>
        <begin position="464"/>
        <end position="514"/>
    </location>
</feature>
<evidence type="ECO:0000259" key="4">
    <source>
        <dbReference type="Pfam" id="PF05193"/>
    </source>
</evidence>
<evidence type="ECO:0000313" key="5">
    <source>
        <dbReference type="EMBL" id="CDM64325.1"/>
    </source>
</evidence>
<dbReference type="InterPro" id="IPR011765">
    <property type="entry name" value="Pept_M16_N"/>
</dbReference>
<dbReference type="PANTHER" id="PTHR11851:SF49">
    <property type="entry name" value="MITOCHONDRIAL-PROCESSING PEPTIDASE SUBUNIT ALPHA"/>
    <property type="match status" value="1"/>
</dbReference>
<dbReference type="SUPFAM" id="SSF63411">
    <property type="entry name" value="LuxS/MPP-like metallohydrolase"/>
    <property type="match status" value="4"/>
</dbReference>
<keyword evidence="5" id="KW-0378">Hydrolase</keyword>
<protein>
    <submittedName>
        <fullName evidence="5">Predicted Zn-dependent peptidase</fullName>
        <ecNumber evidence="5">3.4.24.-</ecNumber>
    </submittedName>
</protein>